<sequence length="459" mass="51467">MLSHRRDIPPPLPSVPPPQDLSPIPTPSSCEASSLSELPPTPAGPGKSEMADPPSGHFKRSKTRVRRRHVIEHFNLMVVGPRGVGKTSFLDTLCSSFSSAQTTSLEQHDSLRRSAYLMDSRPSSARSNVRASMLPPVSENSRTAYAKDGIVLKTLTVDDFEETILLNLIDTPGWNHDDSGEEASSVYRKIVAFLEEQMDKRVVEELKVRRDKYAPNLIVHACLYFMDPNQVGFRATDIHIIKELGTRVNLIPVVGKADLITLTRKLQLQSDFVVGMKRYADQVTLFDLPGDGEGPETDLNTRDSVCLEGPDGDSDGLGAGAPPSVMMPFFLFNHEPIDPHTLAPFEKLATSETSLLGFKSVLDTLTRTHAKNPLFLGRCYPWGRIDCMNPEHCDFSIVRSMLFESHRDMLRQHTLGVIYEDYRARQLQSSKRDELLQRCGSRKIHRVFRDIEQQMNNLS</sequence>
<dbReference type="PROSITE" id="PS51719">
    <property type="entry name" value="G_SEPTIN"/>
    <property type="match status" value="1"/>
</dbReference>
<dbReference type="AlphaFoldDB" id="A0A9W8AVN2"/>
<dbReference type="SUPFAM" id="SSF52540">
    <property type="entry name" value="P-loop containing nucleoside triphosphate hydrolases"/>
    <property type="match status" value="1"/>
</dbReference>
<dbReference type="GO" id="GO:0005525">
    <property type="term" value="F:GTP binding"/>
    <property type="evidence" value="ECO:0007669"/>
    <property type="project" value="UniProtKB-KW"/>
</dbReference>
<proteinExistence type="inferred from homology"/>
<gene>
    <name evidence="4" type="ORF">IWQ62_000558</name>
</gene>
<comment type="similarity">
    <text evidence="1">Belongs to the TRAFAC class TrmE-Era-EngA-EngB-Septin-like GTPase superfamily. Septin GTPase family.</text>
</comment>
<feature type="compositionally biased region" description="Polar residues" evidence="2">
    <location>
        <begin position="27"/>
        <end position="36"/>
    </location>
</feature>
<dbReference type="InterPro" id="IPR027417">
    <property type="entry name" value="P-loop_NTPase"/>
</dbReference>
<feature type="domain" description="Septin-type G" evidence="3">
    <location>
        <begin position="70"/>
        <end position="429"/>
    </location>
</feature>
<accession>A0A9W8AVN2</accession>
<evidence type="ECO:0000313" key="5">
    <source>
        <dbReference type="Proteomes" id="UP001150925"/>
    </source>
</evidence>
<keyword evidence="1" id="KW-0342">GTP-binding</keyword>
<evidence type="ECO:0000259" key="3">
    <source>
        <dbReference type="PROSITE" id="PS51719"/>
    </source>
</evidence>
<keyword evidence="1" id="KW-0547">Nucleotide-binding</keyword>
<feature type="compositionally biased region" description="Pro residues" evidence="2">
    <location>
        <begin position="9"/>
        <end position="26"/>
    </location>
</feature>
<organism evidence="4 5">
    <name type="scientific">Dispira parvispora</name>
    <dbReference type="NCBI Taxonomy" id="1520584"/>
    <lineage>
        <taxon>Eukaryota</taxon>
        <taxon>Fungi</taxon>
        <taxon>Fungi incertae sedis</taxon>
        <taxon>Zoopagomycota</taxon>
        <taxon>Kickxellomycotina</taxon>
        <taxon>Dimargaritomycetes</taxon>
        <taxon>Dimargaritales</taxon>
        <taxon>Dimargaritaceae</taxon>
        <taxon>Dispira</taxon>
    </lineage>
</organism>
<dbReference type="Proteomes" id="UP001150925">
    <property type="component" value="Unassembled WGS sequence"/>
</dbReference>
<dbReference type="Gene3D" id="3.40.50.300">
    <property type="entry name" value="P-loop containing nucleotide triphosphate hydrolases"/>
    <property type="match status" value="1"/>
</dbReference>
<keyword evidence="5" id="KW-1185">Reference proteome</keyword>
<dbReference type="InterPro" id="IPR030379">
    <property type="entry name" value="G_SEPTIN_dom"/>
</dbReference>
<evidence type="ECO:0000256" key="1">
    <source>
        <dbReference type="RuleBase" id="RU004560"/>
    </source>
</evidence>
<dbReference type="EMBL" id="JANBPY010000047">
    <property type="protein sequence ID" value="KAJ1969541.1"/>
    <property type="molecule type" value="Genomic_DNA"/>
</dbReference>
<evidence type="ECO:0000313" key="4">
    <source>
        <dbReference type="EMBL" id="KAJ1969541.1"/>
    </source>
</evidence>
<dbReference type="PANTHER" id="PTHR18884">
    <property type="entry name" value="SEPTIN"/>
    <property type="match status" value="1"/>
</dbReference>
<dbReference type="Pfam" id="PF00735">
    <property type="entry name" value="Septin"/>
    <property type="match status" value="2"/>
</dbReference>
<name>A0A9W8AVN2_9FUNG</name>
<reference evidence="4" key="1">
    <citation type="submission" date="2022-07" db="EMBL/GenBank/DDBJ databases">
        <title>Phylogenomic reconstructions and comparative analyses of Kickxellomycotina fungi.</title>
        <authorList>
            <person name="Reynolds N.K."/>
            <person name="Stajich J.E."/>
            <person name="Barry K."/>
            <person name="Grigoriev I.V."/>
            <person name="Crous P."/>
            <person name="Smith M.E."/>
        </authorList>
    </citation>
    <scope>NUCLEOTIDE SEQUENCE</scope>
    <source>
        <strain evidence="4">RSA 1196</strain>
    </source>
</reference>
<dbReference type="OrthoDB" id="416553at2759"/>
<protein>
    <recommendedName>
        <fullName evidence="3">Septin-type G domain-containing protein</fullName>
    </recommendedName>
</protein>
<feature type="region of interest" description="Disordered" evidence="2">
    <location>
        <begin position="1"/>
        <end position="64"/>
    </location>
</feature>
<evidence type="ECO:0000256" key="2">
    <source>
        <dbReference type="SAM" id="MobiDB-lite"/>
    </source>
</evidence>
<comment type="caution">
    <text evidence="4">The sequence shown here is derived from an EMBL/GenBank/DDBJ whole genome shotgun (WGS) entry which is preliminary data.</text>
</comment>